<dbReference type="EMBL" id="VCNI01000001">
    <property type="protein sequence ID" value="TMU56960.1"/>
    <property type="molecule type" value="Genomic_DNA"/>
</dbReference>
<evidence type="ECO:0000313" key="2">
    <source>
        <dbReference type="EMBL" id="TMU56960.1"/>
    </source>
</evidence>
<evidence type="ECO:0008006" key="4">
    <source>
        <dbReference type="Google" id="ProtNLM"/>
    </source>
</evidence>
<name>A0ABY2WQE8_9FLAO</name>
<accession>A0ABY2WQE8</accession>
<comment type="caution">
    <text evidence="2">The sequence shown here is derived from an EMBL/GenBank/DDBJ whole genome shotgun (WGS) entry which is preliminary data.</text>
</comment>
<sequence length="230" mass="25104">MKSIFKFLALLLLSHSAIAQSGSIFAEINYNTFSHKNLQSFQQEFVQDIPQVDLRVNDNFPAHVGFTVGYKINAINTSIFASYNSTGGKISYSDFSGVIRLTQPLNGYTLGGIYHLSLLRNDRNNALSLSLKGFGTYSTLDIKSYNETLGVVTEEEIGVHSIDYGVGVGLIYEYPISVVRLRASIGFDAVLGNKLTLNDNKDFFIEDNGGSAVKTGWSGLRTGIGIAIPI</sequence>
<feature type="chain" id="PRO_5046485768" description="Outer membrane protein with beta-barrel domain" evidence="1">
    <location>
        <begin position="20"/>
        <end position="230"/>
    </location>
</feature>
<keyword evidence="3" id="KW-1185">Reference proteome</keyword>
<gene>
    <name evidence="2" type="ORF">FGG15_05280</name>
</gene>
<feature type="signal peptide" evidence="1">
    <location>
        <begin position="1"/>
        <end position="19"/>
    </location>
</feature>
<dbReference type="Proteomes" id="UP000751614">
    <property type="component" value="Unassembled WGS sequence"/>
</dbReference>
<evidence type="ECO:0000313" key="3">
    <source>
        <dbReference type="Proteomes" id="UP000751614"/>
    </source>
</evidence>
<dbReference type="RefSeq" id="WP_138833939.1">
    <property type="nucleotide sequence ID" value="NZ_VCNI01000001.1"/>
</dbReference>
<evidence type="ECO:0000256" key="1">
    <source>
        <dbReference type="SAM" id="SignalP"/>
    </source>
</evidence>
<protein>
    <recommendedName>
        <fullName evidence="4">Outer membrane protein with beta-barrel domain</fullName>
    </recommendedName>
</protein>
<reference evidence="2 3" key="1">
    <citation type="submission" date="2019-05" db="EMBL/GenBank/DDBJ databases">
        <title>Flagellimonas sp. AsT0115, sp. nov., isolated from a marine red algae, Asparagopsis taxiformis.</title>
        <authorList>
            <person name="Kim J."/>
            <person name="Jeong S.E."/>
            <person name="Jeon C.O."/>
        </authorList>
    </citation>
    <scope>NUCLEOTIDE SEQUENCE [LARGE SCALE GENOMIC DNA]</scope>
    <source>
        <strain evidence="2 3">AsT0115</strain>
    </source>
</reference>
<keyword evidence="1" id="KW-0732">Signal</keyword>
<proteinExistence type="predicted"/>
<organism evidence="2 3">
    <name type="scientific">Flagellimonas algicola</name>
    <dbReference type="NCBI Taxonomy" id="2583815"/>
    <lineage>
        <taxon>Bacteria</taxon>
        <taxon>Pseudomonadati</taxon>
        <taxon>Bacteroidota</taxon>
        <taxon>Flavobacteriia</taxon>
        <taxon>Flavobacteriales</taxon>
        <taxon>Flavobacteriaceae</taxon>
        <taxon>Flagellimonas</taxon>
    </lineage>
</organism>